<organism evidence="1">
    <name type="scientific">Lotharella oceanica</name>
    <dbReference type="NCBI Taxonomy" id="641309"/>
    <lineage>
        <taxon>Eukaryota</taxon>
        <taxon>Sar</taxon>
        <taxon>Rhizaria</taxon>
        <taxon>Cercozoa</taxon>
        <taxon>Chlorarachniophyceae</taxon>
        <taxon>Lotharella</taxon>
    </lineage>
</organism>
<sequence length="170" mass="19314">MAARRAWNALPRFLAPKPHASWMRTPKFTSPKLFSSGAPEKKIYKVYFSPKARFGKPKGSQFPRELTSGFRNLYQNLPAARQAWMTGCLDPEAPEEEDRKFRLIVLLEAEGVNDSLYGQISDAQARIIRNYLAPGKPLVDCFLGTEGDSNELHDKVRNTGFRFYARDDVS</sequence>
<gene>
    <name evidence="1" type="ORF">LSP00402_LOCUS2534</name>
</gene>
<reference evidence="1" key="1">
    <citation type="submission" date="2021-01" db="EMBL/GenBank/DDBJ databases">
        <authorList>
            <person name="Corre E."/>
            <person name="Pelletier E."/>
            <person name="Niang G."/>
            <person name="Scheremetjew M."/>
            <person name="Finn R."/>
            <person name="Kale V."/>
            <person name="Holt S."/>
            <person name="Cochrane G."/>
            <person name="Meng A."/>
            <person name="Brown T."/>
            <person name="Cohen L."/>
        </authorList>
    </citation>
    <scope>NUCLEOTIDE SEQUENCE</scope>
    <source>
        <strain evidence="1">CCMP622</strain>
    </source>
</reference>
<dbReference type="AlphaFoldDB" id="A0A7S2X6V3"/>
<accession>A0A7S2X6V3</accession>
<name>A0A7S2X6V3_9EUKA</name>
<protein>
    <submittedName>
        <fullName evidence="1">Uncharacterized protein</fullName>
    </submittedName>
</protein>
<proteinExistence type="predicted"/>
<dbReference type="EMBL" id="HBHP01004032">
    <property type="protein sequence ID" value="CAD9749053.1"/>
    <property type="molecule type" value="Transcribed_RNA"/>
</dbReference>
<evidence type="ECO:0000313" key="1">
    <source>
        <dbReference type="EMBL" id="CAD9749053.1"/>
    </source>
</evidence>